<dbReference type="SUPFAM" id="SSF56235">
    <property type="entry name" value="N-terminal nucleophile aminohydrolases (Ntn hydrolases)"/>
    <property type="match status" value="1"/>
</dbReference>
<dbReference type="InterPro" id="IPR017932">
    <property type="entry name" value="GATase_2_dom"/>
</dbReference>
<comment type="caution">
    <text evidence="7">Lacks conserved residue(s) required for the propagation of feature annotation.</text>
</comment>
<keyword evidence="4 7" id="KW-0808">Transferase</keyword>
<dbReference type="Pfam" id="PF00156">
    <property type="entry name" value="Pribosyltran"/>
    <property type="match status" value="1"/>
</dbReference>
<comment type="catalytic activity">
    <reaction evidence="7 8">
        <text>5-phospho-beta-D-ribosylamine + L-glutamate + diphosphate = 5-phospho-alpha-D-ribose 1-diphosphate + L-glutamine + H2O</text>
        <dbReference type="Rhea" id="RHEA:14905"/>
        <dbReference type="ChEBI" id="CHEBI:15377"/>
        <dbReference type="ChEBI" id="CHEBI:29985"/>
        <dbReference type="ChEBI" id="CHEBI:33019"/>
        <dbReference type="ChEBI" id="CHEBI:58017"/>
        <dbReference type="ChEBI" id="CHEBI:58359"/>
        <dbReference type="ChEBI" id="CHEBI:58681"/>
        <dbReference type="EC" id="2.4.2.14"/>
    </reaction>
</comment>
<comment type="similarity">
    <text evidence="2 7 8">In the C-terminal section; belongs to the purine/pyrimidine phosphoribosyltransferase family.</text>
</comment>
<evidence type="ECO:0000313" key="12">
    <source>
        <dbReference type="Proteomes" id="UP000292136"/>
    </source>
</evidence>
<accession>A0ABY0IU38</accession>
<gene>
    <name evidence="7" type="primary">purF</name>
    <name evidence="11" type="ORF">EV678_1199</name>
</gene>
<evidence type="ECO:0000256" key="7">
    <source>
        <dbReference type="HAMAP-Rule" id="MF_01931"/>
    </source>
</evidence>
<feature type="region of interest" description="Disordered" evidence="9">
    <location>
        <begin position="480"/>
        <end position="512"/>
    </location>
</feature>
<reference evidence="11 12" key="1">
    <citation type="submission" date="2019-02" db="EMBL/GenBank/DDBJ databases">
        <title>Genomic Encyclopedia of Type Strains, Phase IV (KMG-IV): sequencing the most valuable type-strain genomes for metagenomic binning, comparative biology and taxonomic classification.</title>
        <authorList>
            <person name="Goeker M."/>
        </authorList>
    </citation>
    <scope>NUCLEOTIDE SEQUENCE [LARGE SCALE GENOMIC DNA]</scope>
    <source>
        <strain evidence="11 12">DSM 21223</strain>
    </source>
</reference>
<dbReference type="Gene3D" id="3.40.50.2020">
    <property type="match status" value="1"/>
</dbReference>
<protein>
    <recommendedName>
        <fullName evidence="7">Amidophosphoribosyltransferase</fullName>
        <shortName evidence="7">ATase</shortName>
        <ecNumber evidence="7">2.4.2.14</ecNumber>
    </recommendedName>
    <alternativeName>
        <fullName evidence="7">Glutamine phosphoribosylpyrophosphate amidotransferase</fullName>
        <shortName evidence="7">GPATase</shortName>
    </alternativeName>
</protein>
<comment type="caution">
    <text evidence="11">The sequence shown here is derived from an EMBL/GenBank/DDBJ whole genome shotgun (WGS) entry which is preliminary data.</text>
</comment>
<dbReference type="CDD" id="cd00715">
    <property type="entry name" value="GPATase_N"/>
    <property type="match status" value="1"/>
</dbReference>
<dbReference type="InterPro" id="IPR029057">
    <property type="entry name" value="PRTase-like"/>
</dbReference>
<dbReference type="Gene3D" id="3.60.20.10">
    <property type="entry name" value="Glutamine Phosphoribosylpyrophosphate, subunit 1, domain 1"/>
    <property type="match status" value="1"/>
</dbReference>
<keyword evidence="12" id="KW-1185">Reference proteome</keyword>
<dbReference type="InterPro" id="IPR005854">
    <property type="entry name" value="PurF"/>
</dbReference>
<comment type="pathway">
    <text evidence="1 7 8">Purine metabolism; IMP biosynthesis via de novo pathway; N(1)-(5-phospho-D-ribosyl)glycinamide from 5-phospho-alpha-D-ribose 1-diphosphate: step 1/2.</text>
</comment>
<keyword evidence="7" id="KW-0479">Metal-binding</keyword>
<dbReference type="RefSeq" id="WP_014238198.1">
    <property type="nucleotide sequence ID" value="NZ_SHKM01000001.1"/>
</dbReference>
<evidence type="ECO:0000256" key="6">
    <source>
        <dbReference type="ARBA" id="ARBA00022962"/>
    </source>
</evidence>
<evidence type="ECO:0000256" key="5">
    <source>
        <dbReference type="ARBA" id="ARBA00022755"/>
    </source>
</evidence>
<keyword evidence="6 7" id="KW-0315">Glutamine amidotransferase</keyword>
<dbReference type="CDD" id="cd06223">
    <property type="entry name" value="PRTases_typeI"/>
    <property type="match status" value="1"/>
</dbReference>
<evidence type="ECO:0000256" key="9">
    <source>
        <dbReference type="SAM" id="MobiDB-lite"/>
    </source>
</evidence>
<evidence type="ECO:0000313" key="11">
    <source>
        <dbReference type="EMBL" id="RZT90385.1"/>
    </source>
</evidence>
<dbReference type="PANTHER" id="PTHR11907">
    <property type="entry name" value="AMIDOPHOSPHORIBOSYLTRANSFERASE"/>
    <property type="match status" value="1"/>
</dbReference>
<dbReference type="EMBL" id="SHKM01000001">
    <property type="protein sequence ID" value="RZT90385.1"/>
    <property type="molecule type" value="Genomic_DNA"/>
</dbReference>
<dbReference type="InterPro" id="IPR029055">
    <property type="entry name" value="Ntn_hydrolases_N"/>
</dbReference>
<evidence type="ECO:0000256" key="4">
    <source>
        <dbReference type="ARBA" id="ARBA00022679"/>
    </source>
</evidence>
<evidence type="ECO:0000256" key="8">
    <source>
        <dbReference type="PIRNR" id="PIRNR000485"/>
    </source>
</evidence>
<evidence type="ECO:0000256" key="3">
    <source>
        <dbReference type="ARBA" id="ARBA00022676"/>
    </source>
</evidence>
<dbReference type="NCBIfam" id="TIGR01134">
    <property type="entry name" value="purF"/>
    <property type="match status" value="1"/>
</dbReference>
<proteinExistence type="inferred from homology"/>
<dbReference type="Proteomes" id="UP000292136">
    <property type="component" value="Unassembled WGS sequence"/>
</dbReference>
<dbReference type="InterPro" id="IPR000836">
    <property type="entry name" value="PRTase_dom"/>
</dbReference>
<feature type="binding site" evidence="7">
    <location>
        <position position="305"/>
    </location>
    <ligand>
        <name>Mg(2+)</name>
        <dbReference type="ChEBI" id="CHEBI:18420"/>
    </ligand>
</feature>
<keyword evidence="7" id="KW-0460">Magnesium</keyword>
<dbReference type="PIRSF" id="PIRSF000485">
    <property type="entry name" value="Amd_phspho_trans"/>
    <property type="match status" value="1"/>
</dbReference>
<name>A0ABY0IU38_9RHOO</name>
<evidence type="ECO:0000259" key="10">
    <source>
        <dbReference type="PROSITE" id="PS51278"/>
    </source>
</evidence>
<evidence type="ECO:0000256" key="1">
    <source>
        <dbReference type="ARBA" id="ARBA00005209"/>
    </source>
</evidence>
<evidence type="ECO:0000256" key="2">
    <source>
        <dbReference type="ARBA" id="ARBA00010138"/>
    </source>
</evidence>
<dbReference type="PROSITE" id="PS51278">
    <property type="entry name" value="GATASE_TYPE_2"/>
    <property type="match status" value="1"/>
</dbReference>
<dbReference type="Pfam" id="PF13522">
    <property type="entry name" value="GATase_6"/>
    <property type="match status" value="1"/>
</dbReference>
<feature type="binding site" evidence="7">
    <location>
        <position position="367"/>
    </location>
    <ligand>
        <name>Mg(2+)</name>
        <dbReference type="ChEBI" id="CHEBI:18420"/>
    </ligand>
</feature>
<dbReference type="InterPro" id="IPR035584">
    <property type="entry name" value="PurF_N"/>
</dbReference>
<comment type="function">
    <text evidence="7">Catalyzes the formation of phosphoribosylamine from phosphoribosylpyrophosphate (PRPP) and glutamine.</text>
</comment>
<dbReference type="HAMAP" id="MF_01931">
    <property type="entry name" value="PurF"/>
    <property type="match status" value="1"/>
</dbReference>
<comment type="cofactor">
    <cofactor evidence="7">
        <name>Mg(2+)</name>
        <dbReference type="ChEBI" id="CHEBI:18420"/>
    </cofactor>
    <text evidence="7">Binds 1 Mg(2+) ion per subunit.</text>
</comment>
<feature type="binding site" evidence="7">
    <location>
        <position position="368"/>
    </location>
    <ligand>
        <name>Mg(2+)</name>
        <dbReference type="ChEBI" id="CHEBI:18420"/>
    </ligand>
</feature>
<dbReference type="SUPFAM" id="SSF53271">
    <property type="entry name" value="PRTase-like"/>
    <property type="match status" value="1"/>
</dbReference>
<keyword evidence="5 7" id="KW-0658">Purine biosynthesis</keyword>
<feature type="domain" description="Glutamine amidotransferase type-2" evidence="10">
    <location>
        <begin position="2"/>
        <end position="236"/>
    </location>
</feature>
<feature type="active site" description="Nucleophile" evidence="7">
    <location>
        <position position="2"/>
    </location>
</feature>
<organism evidence="11 12">
    <name type="scientific">Azospira oryzae</name>
    <dbReference type="NCBI Taxonomy" id="146939"/>
    <lineage>
        <taxon>Bacteria</taxon>
        <taxon>Pseudomonadati</taxon>
        <taxon>Pseudomonadota</taxon>
        <taxon>Betaproteobacteria</taxon>
        <taxon>Rhodocyclales</taxon>
        <taxon>Rhodocyclaceae</taxon>
        <taxon>Azospira</taxon>
    </lineage>
</organism>
<keyword evidence="3 7" id="KW-0328">Glycosyltransferase</keyword>
<dbReference type="EC" id="2.4.2.14" evidence="7"/>
<sequence length="512" mass="56180">MCGILGVVATTPVNQLLYDGLMVLQHRGQDAAGIATAEGNTFHMHKGPGLVRDVFRTRNMRALPGNWGIGHCRYPTAGSAWNFAEAQPFYVNSPFGLTLAHNGNLTNAEVLKEEMFVQDLRHVNTNSDSEVLLNVLAHELQAAAKGARLDPDIIFRAVAGVHRRVRGAYAVVAMIAGYGLLAFRDPFGIRPLVMGRNPVEEGYEYLISSESVTLDTLGFEVMRDIAPGEAVFIDLQRNLSSRQCADKPVYAPCIFEYVYLARPDSLMDGVSVYETRLRMGEFLAEKVKQVLNPADIDVVIPIPDSSRPSAMQLAQALNIPYREGFVKNRYIGRTFIMPGQSTRKKSVRQKLNTVSHEFKGKRVLLVDDSIVRGTTSREIVEMARAAGALKVYFASAAPPVRYPNVYGIDMPTRGELIATGRTDDEIAKEIGADALVYQELDALKAAVRALNPELTCFDTSCFDGTYVTGDITPAYLDKVENGRGGKGKSSNEDDSNATQQLDLNLMGNNAEH</sequence>